<dbReference type="Pfam" id="PF16198">
    <property type="entry name" value="TruB_C_2"/>
    <property type="match status" value="1"/>
</dbReference>
<dbReference type="InterPro" id="IPR032819">
    <property type="entry name" value="TruB_C"/>
</dbReference>
<dbReference type="GO" id="GO:0005634">
    <property type="term" value="C:nucleus"/>
    <property type="evidence" value="ECO:0007669"/>
    <property type="project" value="TreeGrafter"/>
</dbReference>
<dbReference type="Pfam" id="PF01509">
    <property type="entry name" value="TruB_N"/>
    <property type="match status" value="1"/>
</dbReference>
<name>A0A0G4H463_VITBC</name>
<dbReference type="GO" id="GO:0006400">
    <property type="term" value="P:tRNA modification"/>
    <property type="evidence" value="ECO:0007669"/>
    <property type="project" value="TreeGrafter"/>
</dbReference>
<accession>A0A0G4H463</accession>
<dbReference type="PANTHER" id="PTHR13767:SF2">
    <property type="entry name" value="PSEUDOURIDYLATE SYNTHASE TRUB1"/>
    <property type="match status" value="1"/>
</dbReference>
<feature type="compositionally biased region" description="Polar residues" evidence="5">
    <location>
        <begin position="1"/>
        <end position="17"/>
    </location>
</feature>
<evidence type="ECO:0000256" key="5">
    <source>
        <dbReference type="SAM" id="MobiDB-lite"/>
    </source>
</evidence>
<dbReference type="SUPFAM" id="SSF55120">
    <property type="entry name" value="Pseudouridine synthase"/>
    <property type="match status" value="1"/>
</dbReference>
<dbReference type="STRING" id="1169540.A0A0G4H463"/>
<dbReference type="InParanoid" id="A0A0G4H463"/>
<protein>
    <recommendedName>
        <fullName evidence="2">tRNA pseudouridine(55) synthase</fullName>
        <ecNumber evidence="2">5.4.99.25</ecNumber>
    </recommendedName>
</protein>
<dbReference type="GO" id="GO:0160148">
    <property type="term" value="F:tRNA pseudouridine(55) synthase activity"/>
    <property type="evidence" value="ECO:0007669"/>
    <property type="project" value="UniProtKB-EC"/>
</dbReference>
<evidence type="ECO:0000256" key="4">
    <source>
        <dbReference type="ARBA" id="ARBA00023235"/>
    </source>
</evidence>
<dbReference type="NCBIfam" id="TIGR00431">
    <property type="entry name" value="TruB"/>
    <property type="match status" value="1"/>
</dbReference>
<dbReference type="PhylomeDB" id="A0A0G4H463"/>
<keyword evidence="4" id="KW-0413">Isomerase</keyword>
<feature type="compositionally biased region" description="Polar residues" evidence="5">
    <location>
        <begin position="46"/>
        <end position="63"/>
    </location>
</feature>
<evidence type="ECO:0000256" key="2">
    <source>
        <dbReference type="ARBA" id="ARBA00012787"/>
    </source>
</evidence>
<proteinExistence type="inferred from homology"/>
<evidence type="ECO:0000259" key="6">
    <source>
        <dbReference type="Pfam" id="PF01509"/>
    </source>
</evidence>
<evidence type="ECO:0000259" key="7">
    <source>
        <dbReference type="Pfam" id="PF16198"/>
    </source>
</evidence>
<feature type="domain" description="tRNA pseudouridylate synthase B C-terminal" evidence="7">
    <location>
        <begin position="326"/>
        <end position="357"/>
    </location>
</feature>
<dbReference type="InterPro" id="IPR002501">
    <property type="entry name" value="PsdUridine_synth_N"/>
</dbReference>
<gene>
    <name evidence="8" type="ORF">Vbra_10549</name>
</gene>
<evidence type="ECO:0000313" key="8">
    <source>
        <dbReference type="EMBL" id="CEM38540.1"/>
    </source>
</evidence>
<dbReference type="EMBL" id="CDMY01000989">
    <property type="protein sequence ID" value="CEM38540.1"/>
    <property type="molecule type" value="Genomic_DNA"/>
</dbReference>
<dbReference type="GO" id="GO:0003723">
    <property type="term" value="F:RNA binding"/>
    <property type="evidence" value="ECO:0007669"/>
    <property type="project" value="InterPro"/>
</dbReference>
<feature type="region of interest" description="Disordered" evidence="5">
    <location>
        <begin position="1"/>
        <end position="117"/>
    </location>
</feature>
<dbReference type="AlphaFoldDB" id="A0A0G4H463"/>
<evidence type="ECO:0000313" key="9">
    <source>
        <dbReference type="Proteomes" id="UP000041254"/>
    </source>
</evidence>
<feature type="compositionally biased region" description="Basic and acidic residues" evidence="5">
    <location>
        <begin position="80"/>
        <end position="102"/>
    </location>
</feature>
<organism evidence="8 9">
    <name type="scientific">Vitrella brassicaformis (strain CCMP3155)</name>
    <dbReference type="NCBI Taxonomy" id="1169540"/>
    <lineage>
        <taxon>Eukaryota</taxon>
        <taxon>Sar</taxon>
        <taxon>Alveolata</taxon>
        <taxon>Colpodellida</taxon>
        <taxon>Vitrellaceae</taxon>
        <taxon>Vitrella</taxon>
    </lineage>
</organism>
<dbReference type="Proteomes" id="UP000041254">
    <property type="component" value="Unassembled WGS sequence"/>
</dbReference>
<dbReference type="CDD" id="cd02573">
    <property type="entry name" value="PseudoU_synth_EcTruB"/>
    <property type="match status" value="1"/>
</dbReference>
<dbReference type="GO" id="GO:1990481">
    <property type="term" value="P:mRNA pseudouridine synthesis"/>
    <property type="evidence" value="ECO:0007669"/>
    <property type="project" value="TreeGrafter"/>
</dbReference>
<dbReference type="OMA" id="PWRHVTK"/>
<dbReference type="OrthoDB" id="9995526at2759"/>
<dbReference type="Gene3D" id="3.30.2350.10">
    <property type="entry name" value="Pseudouridine synthase"/>
    <property type="match status" value="1"/>
</dbReference>
<feature type="domain" description="Pseudouridine synthase II N-terminal" evidence="6">
    <location>
        <begin position="183"/>
        <end position="325"/>
    </location>
</feature>
<evidence type="ECO:0000256" key="3">
    <source>
        <dbReference type="ARBA" id="ARBA00022694"/>
    </source>
</evidence>
<dbReference type="VEuPathDB" id="CryptoDB:Vbra_10549"/>
<comment type="similarity">
    <text evidence="1">Belongs to the pseudouridine synthase TruB family.</text>
</comment>
<dbReference type="EC" id="5.4.99.25" evidence="2"/>
<dbReference type="InterPro" id="IPR014780">
    <property type="entry name" value="tRNA_psdUridine_synth_TruB"/>
</dbReference>
<keyword evidence="3" id="KW-0819">tRNA processing</keyword>
<reference evidence="8 9" key="1">
    <citation type="submission" date="2014-11" db="EMBL/GenBank/DDBJ databases">
        <authorList>
            <person name="Zhu J."/>
            <person name="Qi W."/>
            <person name="Song R."/>
        </authorList>
    </citation>
    <scope>NUCLEOTIDE SEQUENCE [LARGE SCALE GENOMIC DNA]</scope>
</reference>
<keyword evidence="9" id="KW-1185">Reference proteome</keyword>
<dbReference type="HAMAP" id="MF_01080">
    <property type="entry name" value="TruB_bact"/>
    <property type="match status" value="1"/>
</dbReference>
<sequence length="383" mass="42318">MFVASHSSAHRGNSPTGRSVHRGDAEGLTGAMLFPTKPLIRRSSFHRPSSQSTISPMMQSSPSAIALPPLETSVPSANHYYRDDDSDSRLPYRRTRERERGRERGRRSQPAPSSSSYRRVCGVLAADKPRGFTCMDVVNKVRGSISRGLKEADREGEARIRIHPNDLRAERRKTRSPDRYDVKVGHGGTLDPFATGVVVLGVGEATKHMQTFLQGDKSYRAVGLLGIATDTLDSDGEVVSRSDWESVTADDLRAAMKRFEGPQLQTPPMFSAKKVNGTRMYELARRGEAVYRDPVQVTIKHLQLTDTSQLPYFEFEVTCSGGTYIRTLCEDIARSCGTEAHLTELQRTEAGGFVLDDALPEPLWSLPYVSRAIRPVVPVGMGP</sequence>
<dbReference type="PANTHER" id="PTHR13767">
    <property type="entry name" value="TRNA-PSEUDOURIDINE SYNTHASE"/>
    <property type="match status" value="1"/>
</dbReference>
<evidence type="ECO:0000256" key="1">
    <source>
        <dbReference type="ARBA" id="ARBA00008999"/>
    </source>
</evidence>
<dbReference type="InterPro" id="IPR020103">
    <property type="entry name" value="PsdUridine_synth_cat_dom_sf"/>
</dbReference>